<dbReference type="EMBL" id="JAUCGM010000608">
    <property type="protein sequence ID" value="MDM8563382.1"/>
    <property type="molecule type" value="Genomic_DNA"/>
</dbReference>
<dbReference type="Pfam" id="PF07238">
    <property type="entry name" value="PilZ"/>
    <property type="match status" value="1"/>
</dbReference>
<proteinExistence type="predicted"/>
<dbReference type="Gene3D" id="2.40.10.220">
    <property type="entry name" value="predicted glycosyltransferase like domains"/>
    <property type="match status" value="1"/>
</dbReference>
<dbReference type="Proteomes" id="UP001171945">
    <property type="component" value="Unassembled WGS sequence"/>
</dbReference>
<evidence type="ECO:0000259" key="1">
    <source>
        <dbReference type="Pfam" id="PF07238"/>
    </source>
</evidence>
<gene>
    <name evidence="2" type="ORF">QUF54_08525</name>
</gene>
<comment type="caution">
    <text evidence="2">The sequence shown here is derived from an EMBL/GenBank/DDBJ whole genome shotgun (WGS) entry which is preliminary data.</text>
</comment>
<dbReference type="SUPFAM" id="SSF141371">
    <property type="entry name" value="PilZ domain-like"/>
    <property type="match status" value="1"/>
</dbReference>
<organism evidence="2 3">
    <name type="scientific">Candidatus Marithioploca araucensis</name>
    <dbReference type="NCBI Taxonomy" id="70273"/>
    <lineage>
        <taxon>Bacteria</taxon>
        <taxon>Pseudomonadati</taxon>
        <taxon>Pseudomonadota</taxon>
        <taxon>Gammaproteobacteria</taxon>
        <taxon>Thiotrichales</taxon>
        <taxon>Thiotrichaceae</taxon>
        <taxon>Candidatus Marithioploca</taxon>
    </lineage>
</organism>
<evidence type="ECO:0000313" key="2">
    <source>
        <dbReference type="EMBL" id="MDM8563382.1"/>
    </source>
</evidence>
<dbReference type="InterPro" id="IPR009875">
    <property type="entry name" value="PilZ_domain"/>
</dbReference>
<feature type="domain" description="PilZ" evidence="1">
    <location>
        <begin position="2"/>
        <end position="62"/>
    </location>
</feature>
<keyword evidence="3" id="KW-1185">Reference proteome</keyword>
<sequence>MNNVSLGGLAFQSDTPLEKGSLITIRVLVDSPIELTGKVAWCKQCEKHFEIGVKFMGDNKLLRNDMVEEVCQIEMYRKMINTLVADVLYEQWEEYVP</sequence>
<accession>A0ABT7VUX1</accession>
<evidence type="ECO:0000313" key="3">
    <source>
        <dbReference type="Proteomes" id="UP001171945"/>
    </source>
</evidence>
<reference evidence="2" key="1">
    <citation type="submission" date="2023-06" db="EMBL/GenBank/DDBJ databases">
        <title>Uncultivated large filamentous bacteria from sulfidic sediments reveal new species and different genomic features in energy metabolism and defense.</title>
        <authorList>
            <person name="Fonseca A."/>
        </authorList>
    </citation>
    <scope>NUCLEOTIDE SEQUENCE</scope>
    <source>
        <strain evidence="2">HSG4</strain>
    </source>
</reference>
<protein>
    <submittedName>
        <fullName evidence="2">PilZ domain-containing protein</fullName>
    </submittedName>
</protein>
<name>A0ABT7VUX1_9GAMM</name>